<feature type="signal peptide" evidence="2">
    <location>
        <begin position="1"/>
        <end position="23"/>
    </location>
</feature>
<feature type="chain" id="PRO_5004669755" evidence="2">
    <location>
        <begin position="24"/>
        <end position="204"/>
    </location>
</feature>
<keyword evidence="2" id="KW-0732">Signal</keyword>
<name>U6GBR1_EIMAC</name>
<feature type="compositionally biased region" description="Gly residues" evidence="1">
    <location>
        <begin position="194"/>
        <end position="204"/>
    </location>
</feature>
<dbReference type="GeneID" id="25270717"/>
<evidence type="ECO:0000256" key="2">
    <source>
        <dbReference type="SAM" id="SignalP"/>
    </source>
</evidence>
<protein>
    <submittedName>
        <fullName evidence="3">Dense-granule antigen DG32, putative</fullName>
    </submittedName>
</protein>
<organism evidence="3 4">
    <name type="scientific">Eimeria acervulina</name>
    <name type="common">Coccidian parasite</name>
    <dbReference type="NCBI Taxonomy" id="5801"/>
    <lineage>
        <taxon>Eukaryota</taxon>
        <taxon>Sar</taxon>
        <taxon>Alveolata</taxon>
        <taxon>Apicomplexa</taxon>
        <taxon>Conoidasida</taxon>
        <taxon>Coccidia</taxon>
        <taxon>Eucoccidiorida</taxon>
        <taxon>Eimeriorina</taxon>
        <taxon>Eimeriidae</taxon>
        <taxon>Eimeria</taxon>
    </lineage>
</organism>
<reference evidence="3" key="1">
    <citation type="submission" date="2013-10" db="EMBL/GenBank/DDBJ databases">
        <title>Genomic analysis of the causative agents of coccidiosis in chickens.</title>
        <authorList>
            <person name="Reid A.J."/>
            <person name="Blake D."/>
            <person name="Billington K."/>
            <person name="Browne H."/>
            <person name="Dunn M."/>
            <person name="Hung S."/>
            <person name="Kawahara F."/>
            <person name="Miranda-Saavedra D."/>
            <person name="Mourier T."/>
            <person name="Nagra H."/>
            <person name="Otto T.D."/>
            <person name="Rawlings N."/>
            <person name="Sanchez A."/>
            <person name="Sanders M."/>
            <person name="Subramaniam C."/>
            <person name="Tay Y."/>
            <person name="Dear P."/>
            <person name="Doerig C."/>
            <person name="Gruber A."/>
            <person name="Parkinson J."/>
            <person name="Shirley M."/>
            <person name="Wan K.L."/>
            <person name="Berriman M."/>
            <person name="Tomley F."/>
            <person name="Pain A."/>
        </authorList>
    </citation>
    <scope>NUCLEOTIDE SEQUENCE</scope>
    <source>
        <strain evidence="3">Houghton</strain>
    </source>
</reference>
<dbReference type="EMBL" id="HG670727">
    <property type="protein sequence ID" value="CDI77706.1"/>
    <property type="molecule type" value="Genomic_DNA"/>
</dbReference>
<dbReference type="VEuPathDB" id="ToxoDB:EAH_00026470"/>
<dbReference type="OrthoDB" id="5404651at2759"/>
<evidence type="ECO:0000313" key="3">
    <source>
        <dbReference type="EMBL" id="CDI77706.1"/>
    </source>
</evidence>
<keyword evidence="4" id="KW-1185">Reference proteome</keyword>
<feature type="region of interest" description="Disordered" evidence="1">
    <location>
        <begin position="182"/>
        <end position="204"/>
    </location>
</feature>
<proteinExistence type="predicted"/>
<evidence type="ECO:0000256" key="1">
    <source>
        <dbReference type="SAM" id="MobiDB-lite"/>
    </source>
</evidence>
<reference evidence="3" key="2">
    <citation type="submission" date="2013-10" db="EMBL/GenBank/DDBJ databases">
        <authorList>
            <person name="Aslett M."/>
        </authorList>
    </citation>
    <scope>NUCLEOTIDE SEQUENCE</scope>
    <source>
        <strain evidence="3">Houghton</strain>
    </source>
</reference>
<dbReference type="OMA" id="FNILSEW"/>
<accession>U6GBR1</accession>
<dbReference type="RefSeq" id="XP_013251985.1">
    <property type="nucleotide sequence ID" value="XM_013396531.1"/>
</dbReference>
<evidence type="ECO:0000313" key="4">
    <source>
        <dbReference type="Proteomes" id="UP000018050"/>
    </source>
</evidence>
<sequence length="204" mass="22678">MRLAVGVVALVAALQCCCLGTFAEPESLLDVAAKKAVEESVGVPVGEAWKDIYDALVRKRGSKLFKYLRFWIAGVTGQSDPWTLAKHIMDNLKRDVFQGRVNKETWEWLTVELFNILSEWWKNTPENPRDAADVGTWQSLLRLHKDVMGPSLRGSNRVGAVNDLLLDPDLTTLRRWVNQWKGMPVTQPEKAAEGGTGSKTGGDS</sequence>
<dbReference type="Proteomes" id="UP000018050">
    <property type="component" value="Unassembled WGS sequence"/>
</dbReference>
<gene>
    <name evidence="3" type="ORF">EAH_00026470</name>
</gene>
<dbReference type="AlphaFoldDB" id="U6GBR1"/>